<dbReference type="SUPFAM" id="SSF47413">
    <property type="entry name" value="lambda repressor-like DNA-binding domains"/>
    <property type="match status" value="1"/>
</dbReference>
<dbReference type="CDD" id="cd01392">
    <property type="entry name" value="HTH_LacI"/>
    <property type="match status" value="1"/>
</dbReference>
<organism evidence="6 7">
    <name type="scientific">Alicyclobacillus fastidiosus</name>
    <dbReference type="NCBI Taxonomy" id="392011"/>
    <lineage>
        <taxon>Bacteria</taxon>
        <taxon>Bacillati</taxon>
        <taxon>Bacillota</taxon>
        <taxon>Bacilli</taxon>
        <taxon>Bacillales</taxon>
        <taxon>Alicyclobacillaceae</taxon>
        <taxon>Alicyclobacillus</taxon>
    </lineage>
</organism>
<keyword evidence="2 6" id="KW-0238">DNA-binding</keyword>
<reference evidence="6 7" key="1">
    <citation type="journal article" date="2024" name="Int. J. Mol. Sci.">
        <title>Exploration of Alicyclobacillus spp. Genome in Search of Antibiotic Resistance.</title>
        <authorList>
            <person name="Bucka-Kolendo J."/>
            <person name="Kiousi D.E."/>
            <person name="Dekowska A."/>
            <person name="Mikolajczuk-Szczyrba A."/>
            <person name="Karadedos D.M."/>
            <person name="Michael P."/>
            <person name="Galanis A."/>
            <person name="Sokolowska B."/>
        </authorList>
    </citation>
    <scope>NUCLEOTIDE SEQUENCE [LARGE SCALE GENOMIC DNA]</scope>
    <source>
        <strain evidence="6 7">KKP 3000</strain>
    </source>
</reference>
<sequence>MNEKRAQAKRVTITDVAKAAGVSKTTVSRFISGDVKSLAEDTYKRIAETIQALNYQPSKLARGLKGRHSFLIGVVLADITNPYSTAILRGAEDACHKHGYNLLVCNTDNDPSKERDYILMLQSHQIDGLIINTTGQNNALLHAMKADHLPIVLVDREVLNFDADVVTVNNRQAAKDATEFLIRRGYKRIAYVTQPVQGVSTRTERATAFAQAIQAAGLATGQDVLEVDGDAQVHLAIRDFLESSTPGPKALFAGNAVVLLQVILELRSHGIDVPGEIGILGFDNPEWAEIARLTTLAQPTYQIGVQATERLLMRLEGKDQPYQHIHLPVKMVERASTPAV</sequence>
<evidence type="ECO:0000256" key="1">
    <source>
        <dbReference type="ARBA" id="ARBA00023015"/>
    </source>
</evidence>
<dbReference type="PROSITE" id="PS00356">
    <property type="entry name" value="HTH_LACI_1"/>
    <property type="match status" value="1"/>
</dbReference>
<evidence type="ECO:0000256" key="3">
    <source>
        <dbReference type="ARBA" id="ARBA00023163"/>
    </source>
</evidence>
<dbReference type="Proteomes" id="UP001579974">
    <property type="component" value="Unassembled WGS sequence"/>
</dbReference>
<dbReference type="PANTHER" id="PTHR30146">
    <property type="entry name" value="LACI-RELATED TRANSCRIPTIONAL REPRESSOR"/>
    <property type="match status" value="1"/>
</dbReference>
<dbReference type="CDD" id="cd06283">
    <property type="entry name" value="PBP1_RegR_EndR_KdgR-like"/>
    <property type="match status" value="1"/>
</dbReference>
<dbReference type="Pfam" id="PF00356">
    <property type="entry name" value="LacI"/>
    <property type="match status" value="1"/>
</dbReference>
<evidence type="ECO:0000313" key="7">
    <source>
        <dbReference type="Proteomes" id="UP001579974"/>
    </source>
</evidence>
<dbReference type="EMBL" id="JBDXSU010000010">
    <property type="protein sequence ID" value="MFB5191241.1"/>
    <property type="molecule type" value="Genomic_DNA"/>
</dbReference>
<dbReference type="InterPro" id="IPR001387">
    <property type="entry name" value="Cro/C1-type_HTH"/>
</dbReference>
<dbReference type="RefSeq" id="WP_275473857.1">
    <property type="nucleotide sequence ID" value="NZ_CP162940.1"/>
</dbReference>
<keyword evidence="1" id="KW-0805">Transcription regulation</keyword>
<keyword evidence="3" id="KW-0804">Transcription</keyword>
<protein>
    <submittedName>
        <fullName evidence="6">LacI family DNA-binding transcriptional regulator</fullName>
    </submittedName>
</protein>
<evidence type="ECO:0000259" key="4">
    <source>
        <dbReference type="PROSITE" id="PS50932"/>
    </source>
</evidence>
<dbReference type="PANTHER" id="PTHR30146:SF145">
    <property type="entry name" value="RIBOSE OPERON REPRESSOR"/>
    <property type="match status" value="1"/>
</dbReference>
<dbReference type="InterPro" id="IPR001761">
    <property type="entry name" value="Peripla_BP/Lac1_sug-bd_dom"/>
</dbReference>
<dbReference type="InterPro" id="IPR010982">
    <property type="entry name" value="Lambda_DNA-bd_dom_sf"/>
</dbReference>
<gene>
    <name evidence="6" type="ORF">KKP3000_000011</name>
</gene>
<name>A0ABV5AG49_9BACL</name>
<comment type="caution">
    <text evidence="6">The sequence shown here is derived from an EMBL/GenBank/DDBJ whole genome shotgun (WGS) entry which is preliminary data.</text>
</comment>
<feature type="domain" description="HTH lacI-type" evidence="4">
    <location>
        <begin position="11"/>
        <end position="66"/>
    </location>
</feature>
<dbReference type="GO" id="GO:0003677">
    <property type="term" value="F:DNA binding"/>
    <property type="evidence" value="ECO:0007669"/>
    <property type="project" value="UniProtKB-KW"/>
</dbReference>
<evidence type="ECO:0000259" key="5">
    <source>
        <dbReference type="PROSITE" id="PS50943"/>
    </source>
</evidence>
<feature type="domain" description="HTH cro/C1-type" evidence="5">
    <location>
        <begin position="7"/>
        <end position="56"/>
    </location>
</feature>
<evidence type="ECO:0000256" key="2">
    <source>
        <dbReference type="ARBA" id="ARBA00023125"/>
    </source>
</evidence>
<dbReference type="Gene3D" id="1.10.260.40">
    <property type="entry name" value="lambda repressor-like DNA-binding domains"/>
    <property type="match status" value="1"/>
</dbReference>
<dbReference type="PROSITE" id="PS50932">
    <property type="entry name" value="HTH_LACI_2"/>
    <property type="match status" value="1"/>
</dbReference>
<proteinExistence type="predicted"/>
<dbReference type="SMART" id="SM00354">
    <property type="entry name" value="HTH_LACI"/>
    <property type="match status" value="1"/>
</dbReference>
<dbReference type="SUPFAM" id="SSF53822">
    <property type="entry name" value="Periplasmic binding protein-like I"/>
    <property type="match status" value="1"/>
</dbReference>
<dbReference type="Pfam" id="PF00532">
    <property type="entry name" value="Peripla_BP_1"/>
    <property type="match status" value="1"/>
</dbReference>
<dbReference type="InterPro" id="IPR000843">
    <property type="entry name" value="HTH_LacI"/>
</dbReference>
<dbReference type="PROSITE" id="PS50943">
    <property type="entry name" value="HTH_CROC1"/>
    <property type="match status" value="1"/>
</dbReference>
<keyword evidence="7" id="KW-1185">Reference proteome</keyword>
<evidence type="ECO:0000313" key="6">
    <source>
        <dbReference type="EMBL" id="MFB5191241.1"/>
    </source>
</evidence>
<dbReference type="InterPro" id="IPR028082">
    <property type="entry name" value="Peripla_BP_I"/>
</dbReference>
<dbReference type="Gene3D" id="3.40.50.2300">
    <property type="match status" value="2"/>
</dbReference>
<accession>A0ABV5AG49</accession>